<proteinExistence type="predicted"/>
<protein>
    <submittedName>
        <fullName evidence="2">Predicted acetyltransferase, GNAT superfamily</fullName>
    </submittedName>
</protein>
<dbReference type="STRING" id="47866.GA0074694_4346"/>
<feature type="region of interest" description="Disordered" evidence="1">
    <location>
        <begin position="1"/>
        <end position="33"/>
    </location>
</feature>
<evidence type="ECO:0000256" key="1">
    <source>
        <dbReference type="SAM" id="MobiDB-lite"/>
    </source>
</evidence>
<dbReference type="SUPFAM" id="SSF55729">
    <property type="entry name" value="Acyl-CoA N-acyltransferases (Nat)"/>
    <property type="match status" value="1"/>
</dbReference>
<dbReference type="InterPro" id="IPR038764">
    <property type="entry name" value="GNAT_N_AcTrfase_prd"/>
</dbReference>
<dbReference type="AlphaFoldDB" id="A0A1C6S8R4"/>
<reference evidence="3" key="1">
    <citation type="submission" date="2016-06" db="EMBL/GenBank/DDBJ databases">
        <authorList>
            <person name="Varghese N."/>
        </authorList>
    </citation>
    <scope>NUCLEOTIDE SEQUENCE [LARGE SCALE GENOMIC DNA]</scope>
    <source>
        <strain evidence="3">DSM 46123</strain>
    </source>
</reference>
<keyword evidence="2" id="KW-0808">Transferase</keyword>
<accession>A0A1C6S8R4</accession>
<evidence type="ECO:0000313" key="3">
    <source>
        <dbReference type="Proteomes" id="UP000198906"/>
    </source>
</evidence>
<keyword evidence="3" id="KW-1185">Reference proteome</keyword>
<dbReference type="Proteomes" id="UP000198906">
    <property type="component" value="Unassembled WGS sequence"/>
</dbReference>
<dbReference type="PANTHER" id="PTHR41700:SF1">
    <property type="entry name" value="N-ACETYLTRANSFERASE DOMAIN-CONTAINING PROTEIN"/>
    <property type="match status" value="1"/>
</dbReference>
<sequence>MVQTEGAVAERRAAVGTNADATGPPDSSDTMASEAGPTITALHTAEQIEAAADLLWTVWGARTDAERSELITVGLLRTLCHSGNYVVGAYQHGRLVGCTVGMFGARAGRPDHLHSYITGVYQPERNRGTGLALKRHQRRWALDRGLDTISWTYDPLVCRNGYFNLCKLGATVTDYRPDFYGRLDDGVNTNERTDRLLVEWDLRAEWVEQAMVGEPGAARRHARVVPGAELIVVPEDIELLRRTDRRRAQSERYAVRDRFLALFDDDYRVVGMTRNHQYVLLPAGATPSYEP</sequence>
<dbReference type="PANTHER" id="PTHR41700">
    <property type="entry name" value="GCN5-RELATED N-ACETYLTRANSFERASE"/>
    <property type="match status" value="1"/>
</dbReference>
<gene>
    <name evidence="2" type="ORF">GA0074694_4346</name>
</gene>
<dbReference type="EMBL" id="FMHU01000002">
    <property type="protein sequence ID" value="SCL25868.1"/>
    <property type="molecule type" value="Genomic_DNA"/>
</dbReference>
<evidence type="ECO:0000313" key="2">
    <source>
        <dbReference type="EMBL" id="SCL25868.1"/>
    </source>
</evidence>
<dbReference type="GO" id="GO:0016740">
    <property type="term" value="F:transferase activity"/>
    <property type="evidence" value="ECO:0007669"/>
    <property type="project" value="UniProtKB-KW"/>
</dbReference>
<name>A0A1C6S8R4_9ACTN</name>
<dbReference type="Gene3D" id="3.40.630.30">
    <property type="match status" value="1"/>
</dbReference>
<organism evidence="2 3">
    <name type="scientific">Micromonospora inyonensis</name>
    <dbReference type="NCBI Taxonomy" id="47866"/>
    <lineage>
        <taxon>Bacteria</taxon>
        <taxon>Bacillati</taxon>
        <taxon>Actinomycetota</taxon>
        <taxon>Actinomycetes</taxon>
        <taxon>Micromonosporales</taxon>
        <taxon>Micromonosporaceae</taxon>
        <taxon>Micromonospora</taxon>
    </lineage>
</organism>
<dbReference type="InterPro" id="IPR016181">
    <property type="entry name" value="Acyl_CoA_acyltransferase"/>
</dbReference>